<dbReference type="Proteomes" id="UP000092462">
    <property type="component" value="Unassembled WGS sequence"/>
</dbReference>
<dbReference type="EMBL" id="AJVK01031228">
    <property type="status" value="NOT_ANNOTATED_CDS"/>
    <property type="molecule type" value="Genomic_DNA"/>
</dbReference>
<dbReference type="GO" id="GO:0003676">
    <property type="term" value="F:nucleic acid binding"/>
    <property type="evidence" value="ECO:0007669"/>
    <property type="project" value="InterPro"/>
</dbReference>
<feature type="compositionally biased region" description="Gly residues" evidence="7">
    <location>
        <begin position="409"/>
        <end position="421"/>
    </location>
</feature>
<feature type="compositionally biased region" description="Gly residues" evidence="7">
    <location>
        <begin position="287"/>
        <end position="298"/>
    </location>
</feature>
<keyword evidence="5 6" id="KW-0067">ATP-binding</keyword>
<evidence type="ECO:0000256" key="5">
    <source>
        <dbReference type="ARBA" id="ARBA00022840"/>
    </source>
</evidence>
<evidence type="ECO:0000256" key="7">
    <source>
        <dbReference type="SAM" id="MobiDB-lite"/>
    </source>
</evidence>
<dbReference type="InterPro" id="IPR000629">
    <property type="entry name" value="RNA-helicase_DEAD-box_CS"/>
</dbReference>
<feature type="compositionally biased region" description="Gly residues" evidence="7">
    <location>
        <begin position="353"/>
        <end position="378"/>
    </location>
</feature>
<comment type="similarity">
    <text evidence="6">Belongs to the DEAD box helicase family.</text>
</comment>
<feature type="compositionally biased region" description="Polar residues" evidence="7">
    <location>
        <begin position="383"/>
        <end position="394"/>
    </location>
</feature>
<dbReference type="PROSITE" id="PS00039">
    <property type="entry name" value="DEAD_ATP_HELICASE"/>
    <property type="match status" value="1"/>
</dbReference>
<evidence type="ECO:0000256" key="3">
    <source>
        <dbReference type="ARBA" id="ARBA00022801"/>
    </source>
</evidence>
<evidence type="ECO:0000256" key="4">
    <source>
        <dbReference type="ARBA" id="ARBA00022806"/>
    </source>
</evidence>
<dbReference type="GO" id="GO:0016787">
    <property type="term" value="F:hydrolase activity"/>
    <property type="evidence" value="ECO:0007669"/>
    <property type="project" value="UniProtKB-KW"/>
</dbReference>
<dbReference type="Gene3D" id="3.40.50.300">
    <property type="entry name" value="P-loop containing nucleotide triphosphate hydrolases"/>
    <property type="match status" value="2"/>
</dbReference>
<dbReference type="InterPro" id="IPR027417">
    <property type="entry name" value="P-loop_NTPase"/>
</dbReference>
<dbReference type="InterPro" id="IPR001650">
    <property type="entry name" value="Helicase_C-like"/>
</dbReference>
<keyword evidence="3 6" id="KW-0378">Hydrolase</keyword>
<feature type="compositionally biased region" description="Low complexity" evidence="7">
    <location>
        <begin position="464"/>
        <end position="475"/>
    </location>
</feature>
<dbReference type="GO" id="GO:0005524">
    <property type="term" value="F:ATP binding"/>
    <property type="evidence" value="ECO:0007669"/>
    <property type="project" value="UniProtKB-KW"/>
</dbReference>
<dbReference type="GO" id="GO:0003724">
    <property type="term" value="F:RNA helicase activity"/>
    <property type="evidence" value="ECO:0007669"/>
    <property type="project" value="UniProtKB-EC"/>
</dbReference>
<evidence type="ECO:0000256" key="2">
    <source>
        <dbReference type="ARBA" id="ARBA00022741"/>
    </source>
</evidence>
<dbReference type="PROSITE" id="PS51192">
    <property type="entry name" value="HELICASE_ATP_BIND_1"/>
    <property type="match status" value="1"/>
</dbReference>
<dbReference type="SUPFAM" id="SSF52540">
    <property type="entry name" value="P-loop containing nucleoside triphosphate hydrolases"/>
    <property type="match status" value="1"/>
</dbReference>
<dbReference type="AlphaFoldDB" id="A0A1B0FY50"/>
<dbReference type="EMBL" id="AJVK01031226">
    <property type="status" value="NOT_ANNOTATED_CDS"/>
    <property type="molecule type" value="Genomic_DNA"/>
</dbReference>
<dbReference type="GO" id="GO:0031047">
    <property type="term" value="P:regulatory ncRNA-mediated gene silencing"/>
    <property type="evidence" value="ECO:0007669"/>
    <property type="project" value="UniProtKB-ARBA"/>
</dbReference>
<sequence length="519" mass="55041">MRRCTYLVLDEADRMLDMGFEPQIRKIIEQIRPDRQVLMWSATWPKEVQALAEDFLRDYIQINIGSLNLAANHNIRQIVDVCQDSEKEQRLSVLLKDIAGDRNNKIIVFVETKKKVDDIVKSIVKEGYSATAIHGDKSQPERDYVLQEFRTGKCTILVATDVAARGLDVEDVKYVVNYDYPNSSEDYIHRIGRTGRCDQSGTAYTFFTPANARQARELIAVLEEAQQKPPQQLMEMAQRSNPGSMNIKVRPRWQTPNSSSSYLPPGGPPPRFGGPKQQMPNRMGHQQNGGGGGAGGGYVDNGGQCDQVAQYAGGYVPRSQFVPKGAGRGGGRCYQQGGWNSGGGGGNGGSVFVGGRGGGYQQGGGGGGGGGGSGGSGAPGRFYQQQPQRFQSAGGQRFVGYAPGPSPAGAGGPRGGGGGGRPFEDGTSSASSTSGGTMEMGGGRPGGEISPPNYRQGAGGCPGASSPQAAAYQLPPQQPPFIIDPTGISNIMTPYGQYQIGPQATPYYPYAPQTAAVQQ</sequence>
<dbReference type="VEuPathDB" id="VectorBase:PPAI005664"/>
<keyword evidence="4 6" id="KW-0347">Helicase</keyword>
<dbReference type="VEuPathDB" id="VectorBase:PPAPM1_009233"/>
<dbReference type="Pfam" id="PF00271">
    <property type="entry name" value="Helicase_C"/>
    <property type="match status" value="1"/>
</dbReference>
<keyword evidence="2 6" id="KW-0547">Nucleotide-binding</keyword>
<dbReference type="EMBL" id="AJVK01031227">
    <property type="status" value="NOT_ANNOTATED_CDS"/>
    <property type="molecule type" value="Genomic_DNA"/>
</dbReference>
<feature type="compositionally biased region" description="Low complexity" evidence="7">
    <location>
        <begin position="426"/>
        <end position="437"/>
    </location>
</feature>
<feature type="region of interest" description="Disordered" evidence="7">
    <location>
        <begin position="353"/>
        <end position="482"/>
    </location>
</feature>
<protein>
    <recommendedName>
        <fullName evidence="1">RNA helicase</fullName>
        <ecNumber evidence="1">3.6.4.13</ecNumber>
    </recommendedName>
</protein>
<dbReference type="Pfam" id="PF00270">
    <property type="entry name" value="DEAD"/>
    <property type="match status" value="1"/>
</dbReference>
<dbReference type="EC" id="3.6.4.13" evidence="1"/>
<evidence type="ECO:0000313" key="9">
    <source>
        <dbReference type="Proteomes" id="UP000092462"/>
    </source>
</evidence>
<evidence type="ECO:0000313" key="8">
    <source>
        <dbReference type="EnsemblMetazoa" id="PPAI005664-PA"/>
    </source>
</evidence>
<feature type="region of interest" description="Disordered" evidence="7">
    <location>
        <begin position="239"/>
        <end position="298"/>
    </location>
</feature>
<dbReference type="InterPro" id="IPR014001">
    <property type="entry name" value="Helicase_ATP-bd"/>
</dbReference>
<dbReference type="EnsemblMetazoa" id="PPAI005664-RA">
    <property type="protein sequence ID" value="PPAI005664-PA"/>
    <property type="gene ID" value="PPAI005664"/>
</dbReference>
<evidence type="ECO:0000256" key="6">
    <source>
        <dbReference type="RuleBase" id="RU000492"/>
    </source>
</evidence>
<dbReference type="SMART" id="SM00490">
    <property type="entry name" value="HELICc"/>
    <property type="match status" value="1"/>
</dbReference>
<dbReference type="FunFam" id="3.40.50.300:FF:000008">
    <property type="entry name" value="ATP-dependent RNA helicase RhlB"/>
    <property type="match status" value="1"/>
</dbReference>
<dbReference type="PROSITE" id="PS51194">
    <property type="entry name" value="HELICASE_CTER"/>
    <property type="match status" value="1"/>
</dbReference>
<dbReference type="CDD" id="cd18787">
    <property type="entry name" value="SF2_C_DEAD"/>
    <property type="match status" value="1"/>
</dbReference>
<keyword evidence="9" id="KW-1185">Reference proteome</keyword>
<reference evidence="8" key="1">
    <citation type="submission" date="2022-08" db="UniProtKB">
        <authorList>
            <consortium name="EnsemblMetazoa"/>
        </authorList>
    </citation>
    <scope>IDENTIFICATION</scope>
    <source>
        <strain evidence="8">Israel</strain>
    </source>
</reference>
<proteinExistence type="inferred from homology"/>
<evidence type="ECO:0000256" key="1">
    <source>
        <dbReference type="ARBA" id="ARBA00012552"/>
    </source>
</evidence>
<accession>A0A1B0FY50</accession>
<dbReference type="PANTHER" id="PTHR47958">
    <property type="entry name" value="ATP-DEPENDENT RNA HELICASE DBP3"/>
    <property type="match status" value="1"/>
</dbReference>
<organism evidence="8 9">
    <name type="scientific">Phlebotomus papatasi</name>
    <name type="common">Sandfly</name>
    <dbReference type="NCBI Taxonomy" id="29031"/>
    <lineage>
        <taxon>Eukaryota</taxon>
        <taxon>Metazoa</taxon>
        <taxon>Ecdysozoa</taxon>
        <taxon>Arthropoda</taxon>
        <taxon>Hexapoda</taxon>
        <taxon>Insecta</taxon>
        <taxon>Pterygota</taxon>
        <taxon>Neoptera</taxon>
        <taxon>Endopterygota</taxon>
        <taxon>Diptera</taxon>
        <taxon>Nematocera</taxon>
        <taxon>Psychodoidea</taxon>
        <taxon>Psychodidae</taxon>
        <taxon>Phlebotomus</taxon>
        <taxon>Phlebotomus</taxon>
    </lineage>
</organism>
<name>A0A1B0FY50_PHLPP</name>
<dbReference type="InterPro" id="IPR011545">
    <property type="entry name" value="DEAD/DEAH_box_helicase_dom"/>
</dbReference>